<keyword evidence="1" id="KW-1133">Transmembrane helix</keyword>
<dbReference type="OrthoDB" id="2965879at2"/>
<gene>
    <name evidence="2" type="ORF">SAMN04487944_110138</name>
</gene>
<keyword evidence="1" id="KW-0472">Membrane</keyword>
<keyword evidence="3" id="KW-1185">Reference proteome</keyword>
<dbReference type="Proteomes" id="UP000199687">
    <property type="component" value="Unassembled WGS sequence"/>
</dbReference>
<proteinExistence type="predicted"/>
<dbReference type="AlphaFoldDB" id="A0A1H9S8V7"/>
<feature type="transmembrane region" description="Helical" evidence="1">
    <location>
        <begin position="142"/>
        <end position="160"/>
    </location>
</feature>
<dbReference type="STRING" id="531814.SAMN04487944_110138"/>
<accession>A0A1H9S8V7</accession>
<evidence type="ECO:0000256" key="1">
    <source>
        <dbReference type="SAM" id="Phobius"/>
    </source>
</evidence>
<protein>
    <recommendedName>
        <fullName evidence="4">DUF4129 domain-containing protein</fullName>
    </recommendedName>
</protein>
<feature type="transmembrane region" description="Helical" evidence="1">
    <location>
        <begin position="87"/>
        <end position="105"/>
    </location>
</feature>
<feature type="transmembrane region" description="Helical" evidence="1">
    <location>
        <begin position="64"/>
        <end position="81"/>
    </location>
</feature>
<feature type="transmembrane region" description="Helical" evidence="1">
    <location>
        <begin position="38"/>
        <end position="59"/>
    </location>
</feature>
<feature type="transmembrane region" description="Helical" evidence="1">
    <location>
        <begin position="12"/>
        <end position="32"/>
    </location>
</feature>
<reference evidence="2 3" key="1">
    <citation type="submission" date="2016-10" db="EMBL/GenBank/DDBJ databases">
        <authorList>
            <person name="de Groot N.N."/>
        </authorList>
    </citation>
    <scope>NUCLEOTIDE SEQUENCE [LARGE SCALE GENOMIC DNA]</scope>
    <source>
        <strain evidence="2 3">CGMCC 1.7727</strain>
    </source>
</reference>
<evidence type="ECO:0000313" key="2">
    <source>
        <dbReference type="EMBL" id="SER81437.1"/>
    </source>
</evidence>
<dbReference type="EMBL" id="FOGL01000010">
    <property type="protein sequence ID" value="SER81437.1"/>
    <property type="molecule type" value="Genomic_DNA"/>
</dbReference>
<sequence>MQARWRTILSTFLHGIIEFLAFFPILLLITVLTVNETVYYLLSGMYLLFVLLAITRLLIKQRPVVLVIALIVTSLFTVVIGENLLSYNASFILVFVASYRGVQYTESNWEELLPTRILWAIGLPCYFVGYLLFSYIDSLTDFRGVLSGVGTIFLIVMLFVTNKEHLQKESLNKGKKHRTSQEMKRMNYFYLTATILVVFLLTNFQVIQSFLYHSVRTVLQAFVSFIELFSSDEPPMEEPPQQSTQPMLPTDEVSEPSRFAEIMEQIGIVIGIILVILAVLVMLSLIFKKVRNLVKKTILFIWNALKQVFTSSRSEETDSEYTDEKENLFDWKNWRKEKQEEIKARLQTIFGRRVKYEQLSSEEKVRFLFREISRELRKQDKWKPSMTAHEVLNISEKEYQELQQMYDHVRYGEDTLAESYESDLTAIWNKLQRD</sequence>
<dbReference type="RefSeq" id="WP_089741114.1">
    <property type="nucleotide sequence ID" value="NZ_FOGL01000010.1"/>
</dbReference>
<keyword evidence="1" id="KW-0812">Transmembrane</keyword>
<name>A0A1H9S8V7_9BACI</name>
<feature type="transmembrane region" description="Helical" evidence="1">
    <location>
        <begin position="266"/>
        <end position="287"/>
    </location>
</feature>
<feature type="transmembrane region" description="Helical" evidence="1">
    <location>
        <begin position="188"/>
        <end position="207"/>
    </location>
</feature>
<organism evidence="2 3">
    <name type="scientific">Gracilibacillus ureilyticus</name>
    <dbReference type="NCBI Taxonomy" id="531814"/>
    <lineage>
        <taxon>Bacteria</taxon>
        <taxon>Bacillati</taxon>
        <taxon>Bacillota</taxon>
        <taxon>Bacilli</taxon>
        <taxon>Bacillales</taxon>
        <taxon>Bacillaceae</taxon>
        <taxon>Gracilibacillus</taxon>
    </lineage>
</organism>
<evidence type="ECO:0000313" key="3">
    <source>
        <dbReference type="Proteomes" id="UP000199687"/>
    </source>
</evidence>
<evidence type="ECO:0008006" key="4">
    <source>
        <dbReference type="Google" id="ProtNLM"/>
    </source>
</evidence>
<feature type="transmembrane region" description="Helical" evidence="1">
    <location>
        <begin position="117"/>
        <end position="136"/>
    </location>
</feature>